<dbReference type="GO" id="GO:0005737">
    <property type="term" value="C:cytoplasm"/>
    <property type="evidence" value="ECO:0007669"/>
    <property type="project" value="TreeGrafter"/>
</dbReference>
<dbReference type="AlphaFoldDB" id="A0A9W4TRJ1"/>
<accession>A0A9W4TRJ1</accession>
<dbReference type="InterPro" id="IPR003462">
    <property type="entry name" value="ODC_Mu_crystall"/>
</dbReference>
<comment type="caution">
    <text evidence="2">The sequence shown here is derived from an EMBL/GenBank/DDBJ whole genome shotgun (WGS) entry which is preliminary data.</text>
</comment>
<evidence type="ECO:0000256" key="1">
    <source>
        <dbReference type="ARBA" id="ARBA00008903"/>
    </source>
</evidence>
<dbReference type="Pfam" id="PF02423">
    <property type="entry name" value="OCD_Mu_crystall"/>
    <property type="match status" value="1"/>
</dbReference>
<reference evidence="2" key="1">
    <citation type="submission" date="2022-12" db="EMBL/GenBank/DDBJ databases">
        <authorList>
            <person name="Brejova B."/>
        </authorList>
    </citation>
    <scope>NUCLEOTIDE SEQUENCE</scope>
</reference>
<dbReference type="PANTHER" id="PTHR13812">
    <property type="entry name" value="KETIMINE REDUCTASE MU-CRYSTALLIN"/>
    <property type="match status" value="1"/>
</dbReference>
<evidence type="ECO:0000313" key="3">
    <source>
        <dbReference type="Proteomes" id="UP001152885"/>
    </source>
</evidence>
<sequence>MKIITNSSVNEFLNKTLTRDSLHDKFLPTLLSSLTNYALNPNEIVPPRTVQSTNNPKANISHIYMPCISPNEVGIKIISGGPSNNEKGLGFQGCVLILNELTGELQGILNATTLTAFRTALASCLGLVKIIESQSILPELCVFGVGLQAYWHVKLSLLLYPQVKQVNIINRTLKNAQSLSQKLASEFASINFNAFSYEDENIFINHVRNSSIIFGCTPSTTPIIKQNYINKDKKWPVFISLIGSYKPHMIELDLKVINELKSMHVSIIVDSKEHTLAESGELIQSNCTKEDLIEIHELYKSDNFKVRDVDTNLTVQKIVGLSVMDLSIGKLIYEEIGQDAVEMDNF</sequence>
<dbReference type="Gene3D" id="3.40.50.720">
    <property type="entry name" value="NAD(P)-binding Rossmann-like Domain"/>
    <property type="match status" value="1"/>
</dbReference>
<gene>
    <name evidence="2" type="ORF">CANVERA_P1455</name>
</gene>
<dbReference type="SUPFAM" id="SSF51735">
    <property type="entry name" value="NAD(P)-binding Rossmann-fold domains"/>
    <property type="match status" value="1"/>
</dbReference>
<comment type="similarity">
    <text evidence="1">Belongs to the ornithine cyclodeaminase/mu-crystallin family.</text>
</comment>
<organism evidence="2 3">
    <name type="scientific">Candida verbasci</name>
    <dbReference type="NCBI Taxonomy" id="1227364"/>
    <lineage>
        <taxon>Eukaryota</taxon>
        <taxon>Fungi</taxon>
        <taxon>Dikarya</taxon>
        <taxon>Ascomycota</taxon>
        <taxon>Saccharomycotina</taxon>
        <taxon>Pichiomycetes</taxon>
        <taxon>Debaryomycetaceae</taxon>
        <taxon>Candida/Lodderomyces clade</taxon>
        <taxon>Candida</taxon>
    </lineage>
</organism>
<dbReference type="PANTHER" id="PTHR13812:SF19">
    <property type="entry name" value="KETIMINE REDUCTASE MU-CRYSTALLIN"/>
    <property type="match status" value="1"/>
</dbReference>
<evidence type="ECO:0000313" key="2">
    <source>
        <dbReference type="EMBL" id="CAI5756938.1"/>
    </source>
</evidence>
<dbReference type="InterPro" id="IPR036291">
    <property type="entry name" value="NAD(P)-bd_dom_sf"/>
</dbReference>
<dbReference type="OrthoDB" id="41492at2759"/>
<name>A0A9W4TRJ1_9ASCO</name>
<dbReference type="InterPro" id="IPR023401">
    <property type="entry name" value="ODC_N"/>
</dbReference>
<dbReference type="Gene3D" id="3.30.1780.10">
    <property type="entry name" value="ornithine cyclodeaminase, domain 1"/>
    <property type="match status" value="1"/>
</dbReference>
<dbReference type="Proteomes" id="UP001152885">
    <property type="component" value="Unassembled WGS sequence"/>
</dbReference>
<keyword evidence="3" id="KW-1185">Reference proteome</keyword>
<dbReference type="EMBL" id="CANTUO010000001">
    <property type="protein sequence ID" value="CAI5756938.1"/>
    <property type="molecule type" value="Genomic_DNA"/>
</dbReference>
<proteinExistence type="inferred from homology"/>
<protein>
    <submittedName>
        <fullName evidence="2">Uncharacterized protein</fullName>
    </submittedName>
</protein>